<comment type="caution">
    <text evidence="2">The sequence shown here is derived from an EMBL/GenBank/DDBJ whole genome shotgun (WGS) entry which is preliminary data.</text>
</comment>
<accession>A0AAW0EBA2</accession>
<proteinExistence type="predicted"/>
<keyword evidence="3" id="KW-1185">Reference proteome</keyword>
<feature type="compositionally biased region" description="Basic and acidic residues" evidence="1">
    <location>
        <begin position="97"/>
        <end position="107"/>
    </location>
</feature>
<dbReference type="Proteomes" id="UP001362999">
    <property type="component" value="Unassembled WGS sequence"/>
</dbReference>
<evidence type="ECO:0000256" key="1">
    <source>
        <dbReference type="SAM" id="MobiDB-lite"/>
    </source>
</evidence>
<protein>
    <recommendedName>
        <fullName evidence="4">F-box protein</fullName>
    </recommendedName>
</protein>
<evidence type="ECO:0000313" key="2">
    <source>
        <dbReference type="EMBL" id="KAK7062367.1"/>
    </source>
</evidence>
<evidence type="ECO:0008006" key="4">
    <source>
        <dbReference type="Google" id="ProtNLM"/>
    </source>
</evidence>
<organism evidence="2 3">
    <name type="scientific">Favolaschia claudopus</name>
    <dbReference type="NCBI Taxonomy" id="2862362"/>
    <lineage>
        <taxon>Eukaryota</taxon>
        <taxon>Fungi</taxon>
        <taxon>Dikarya</taxon>
        <taxon>Basidiomycota</taxon>
        <taxon>Agaricomycotina</taxon>
        <taxon>Agaricomycetes</taxon>
        <taxon>Agaricomycetidae</taxon>
        <taxon>Agaricales</taxon>
        <taxon>Marasmiineae</taxon>
        <taxon>Mycenaceae</taxon>
        <taxon>Favolaschia</taxon>
    </lineage>
</organism>
<feature type="compositionally biased region" description="Acidic residues" evidence="1">
    <location>
        <begin position="108"/>
        <end position="126"/>
    </location>
</feature>
<feature type="region of interest" description="Disordered" evidence="1">
    <location>
        <begin position="89"/>
        <end position="144"/>
    </location>
</feature>
<name>A0AAW0EBA2_9AGAR</name>
<reference evidence="2 3" key="1">
    <citation type="journal article" date="2024" name="J Genomics">
        <title>Draft genome sequencing and assembly of Favolaschia claudopus CIRM-BRFM 2984 isolated from oak limbs.</title>
        <authorList>
            <person name="Navarro D."/>
            <person name="Drula E."/>
            <person name="Chaduli D."/>
            <person name="Cazenave R."/>
            <person name="Ahrendt S."/>
            <person name="Wang J."/>
            <person name="Lipzen A."/>
            <person name="Daum C."/>
            <person name="Barry K."/>
            <person name="Grigoriev I.V."/>
            <person name="Favel A."/>
            <person name="Rosso M.N."/>
            <person name="Martin F."/>
        </authorList>
    </citation>
    <scope>NUCLEOTIDE SEQUENCE [LARGE SCALE GENOMIC DNA]</scope>
    <source>
        <strain evidence="2 3">CIRM-BRFM 2984</strain>
    </source>
</reference>
<evidence type="ECO:0000313" key="3">
    <source>
        <dbReference type="Proteomes" id="UP001362999"/>
    </source>
</evidence>
<dbReference type="EMBL" id="JAWWNJ010000002">
    <property type="protein sequence ID" value="KAK7062367.1"/>
    <property type="molecule type" value="Genomic_DNA"/>
</dbReference>
<gene>
    <name evidence="2" type="ORF">R3P38DRAFT_2834911</name>
</gene>
<sequence>MSSAFLAPLPVGPNMQIRGKTIPADILNSVLSSSPDFHTLHSALCVCSTWKRVFDTHPKSVLASVAQNVVGPALPQAVRFIRYPYPEKESNSWPESIDGRGKEKEKAGEDEDGDEDEDVTDEESDEDFKKLMQNKPSPHNHNHMAFLESDSVGHLSPEERVKLEKNAQVVSDLQDIFSQRHNSAKKLSAVESHRFTRALYRIMLYCELFYLPLNLDDIDAMEDNEPGILAKIKKARLRMLDEYSTPHLLEIRAVVEFLEGLIREVLDGEEEFEDLADICIATGPSVVLRAYKEKEKGRDVFEDALEPEVMTSGDENALFDGFFSATLKKIWKKREAYLNSDSAMSAILGDEAEGGEHVSMDVDVPQAKTCAQCGDEDELWSQANWKNRISLDFCSLIQGKLSENEVEMEALVELLMSPRGSADVVLGDIYDYLLTTPEFAAWKRDESLCSVCFDKLVAAHLHLWLYKRKVAGGWKATHNCWYGYNCNTQVHKFNHAKEKNHLCTPVR</sequence>
<dbReference type="AlphaFoldDB" id="A0AAW0EBA2"/>